<comment type="caution">
    <text evidence="1">The sequence shown here is derived from an EMBL/GenBank/DDBJ whole genome shotgun (WGS) entry which is preliminary data.</text>
</comment>
<dbReference type="SUPFAM" id="SSF54593">
    <property type="entry name" value="Glyoxalase/Bleomycin resistance protein/Dihydroxybiphenyl dioxygenase"/>
    <property type="match status" value="1"/>
</dbReference>
<dbReference type="PANTHER" id="PTHR33993">
    <property type="entry name" value="GLYOXALASE-RELATED"/>
    <property type="match status" value="1"/>
</dbReference>
<accession>A0A561SJ78</accession>
<protein>
    <submittedName>
        <fullName evidence="1">Putative enzyme related to lactoylglutathione lyase</fullName>
    </submittedName>
</protein>
<keyword evidence="1" id="KW-0456">Lyase</keyword>
<gene>
    <name evidence="1" type="ORF">FHX44_11814</name>
</gene>
<dbReference type="Proteomes" id="UP000321261">
    <property type="component" value="Unassembled WGS sequence"/>
</dbReference>
<reference evidence="1 2" key="1">
    <citation type="submission" date="2019-06" db="EMBL/GenBank/DDBJ databases">
        <title>Sequencing the genomes of 1000 actinobacteria strains.</title>
        <authorList>
            <person name="Klenk H.-P."/>
        </authorList>
    </citation>
    <scope>NUCLEOTIDE SEQUENCE [LARGE SCALE GENOMIC DNA]</scope>
    <source>
        <strain evidence="1 2">DSM 45671</strain>
    </source>
</reference>
<dbReference type="InterPro" id="IPR052164">
    <property type="entry name" value="Anthracycline_SecMetBiosynth"/>
</dbReference>
<keyword evidence="2" id="KW-1185">Reference proteome</keyword>
<dbReference type="GO" id="GO:0016829">
    <property type="term" value="F:lyase activity"/>
    <property type="evidence" value="ECO:0007669"/>
    <property type="project" value="UniProtKB-KW"/>
</dbReference>
<dbReference type="EMBL" id="VIWU01000001">
    <property type="protein sequence ID" value="TWF74930.1"/>
    <property type="molecule type" value="Genomic_DNA"/>
</dbReference>
<dbReference type="PANTHER" id="PTHR33993:SF14">
    <property type="entry name" value="GB|AAF24581.1"/>
    <property type="match status" value="1"/>
</dbReference>
<proteinExistence type="predicted"/>
<dbReference type="RefSeq" id="WP_147254222.1">
    <property type="nucleotide sequence ID" value="NZ_VIWU01000001.1"/>
</dbReference>
<evidence type="ECO:0000313" key="2">
    <source>
        <dbReference type="Proteomes" id="UP000321261"/>
    </source>
</evidence>
<dbReference type="Gene3D" id="3.10.180.10">
    <property type="entry name" value="2,3-Dihydroxybiphenyl 1,2-Dioxygenase, domain 1"/>
    <property type="match status" value="1"/>
</dbReference>
<dbReference type="OrthoDB" id="9793039at2"/>
<name>A0A561SJ78_9PSEU</name>
<sequence>MSLPEPSRVVHLELHTHDLGGASRFYDRLLRWRTERIDVRRGSYHALALGGPLDGGIVECGTTHTTWLPYVEVEEIEVITERGRRLGASVLLQPREGPAGWTSVLRSSVGGEIALWQPKQPLVRGIG</sequence>
<dbReference type="InterPro" id="IPR029068">
    <property type="entry name" value="Glyas_Bleomycin-R_OHBP_Dase"/>
</dbReference>
<evidence type="ECO:0000313" key="1">
    <source>
        <dbReference type="EMBL" id="TWF74930.1"/>
    </source>
</evidence>
<organism evidence="1 2">
    <name type="scientific">Pseudonocardia hierapolitana</name>
    <dbReference type="NCBI Taxonomy" id="1128676"/>
    <lineage>
        <taxon>Bacteria</taxon>
        <taxon>Bacillati</taxon>
        <taxon>Actinomycetota</taxon>
        <taxon>Actinomycetes</taxon>
        <taxon>Pseudonocardiales</taxon>
        <taxon>Pseudonocardiaceae</taxon>
        <taxon>Pseudonocardia</taxon>
    </lineage>
</organism>
<dbReference type="AlphaFoldDB" id="A0A561SJ78"/>